<sequence length="214" mass="25327">MKFIYIIIILFVSFRVIAEENTTYNPYKQVLNILGYPIKYCDKFIFTTNRLESNENRSGIIIATNSLFNNSNYLKESFYQSHIANAIFTIEPKNLDSCGTFIYADDQFYIKFLNTSYSNKNYLKNDGAGHYILEEKTLFQKESENYLFSLRSTDNFIRPENYSYILNQRINNRFSVLHCNQSDWCHTKNNFDNLILKLTLVLERVHEKAKVPFD</sequence>
<dbReference type="EMBL" id="WFLM01000003">
    <property type="protein sequence ID" value="KAB8039098.1"/>
    <property type="molecule type" value="Genomic_DNA"/>
</dbReference>
<keyword evidence="2" id="KW-1185">Reference proteome</keyword>
<gene>
    <name evidence="1" type="ORF">GCL60_09595</name>
</gene>
<reference evidence="1 2" key="1">
    <citation type="submission" date="2019-10" db="EMBL/GenBank/DDBJ databases">
        <title>New species of Slilvanegrellaceae.</title>
        <authorList>
            <person name="Pitt A."/>
            <person name="Hahn M.W."/>
        </authorList>
    </citation>
    <scope>NUCLEOTIDE SEQUENCE [LARGE SCALE GENOMIC DNA]</scope>
    <source>
        <strain evidence="1 2">SP-Ram-0.45-NSY-1</strain>
    </source>
</reference>
<proteinExistence type="predicted"/>
<evidence type="ECO:0000313" key="2">
    <source>
        <dbReference type="Proteomes" id="UP000437748"/>
    </source>
</evidence>
<dbReference type="Proteomes" id="UP000437748">
    <property type="component" value="Unassembled WGS sequence"/>
</dbReference>
<dbReference type="RefSeq" id="WP_153420497.1">
    <property type="nucleotide sequence ID" value="NZ_WFLM01000003.1"/>
</dbReference>
<dbReference type="OrthoDB" id="9862101at2"/>
<protein>
    <submittedName>
        <fullName evidence="1">Uncharacterized protein</fullName>
    </submittedName>
</protein>
<comment type="caution">
    <text evidence="1">The sequence shown here is derived from an EMBL/GenBank/DDBJ whole genome shotgun (WGS) entry which is preliminary data.</text>
</comment>
<name>A0A6N6VT95_9BACT</name>
<dbReference type="AlphaFoldDB" id="A0A6N6VT95"/>
<evidence type="ECO:0000313" key="1">
    <source>
        <dbReference type="EMBL" id="KAB8039098.1"/>
    </source>
</evidence>
<accession>A0A6N6VT95</accession>
<organism evidence="1 2">
    <name type="scientific">Silvanigrella paludirubra</name>
    <dbReference type="NCBI Taxonomy" id="2499159"/>
    <lineage>
        <taxon>Bacteria</taxon>
        <taxon>Pseudomonadati</taxon>
        <taxon>Bdellovibrionota</taxon>
        <taxon>Oligoflexia</taxon>
        <taxon>Silvanigrellales</taxon>
        <taxon>Silvanigrellaceae</taxon>
        <taxon>Silvanigrella</taxon>
    </lineage>
</organism>